<sequence length="83" mass="8774">MRPFREAPVRGLRPAPLRVTGPWPGACGTLRASSSARMLPQPGETEIAGEGVRRLVVDEPGGCLGRLGESPQLLKKAVDASEL</sequence>
<keyword evidence="2" id="KW-1185">Reference proteome</keyword>
<evidence type="ECO:0000313" key="1">
    <source>
        <dbReference type="EMBL" id="GAA0582800.1"/>
    </source>
</evidence>
<protein>
    <submittedName>
        <fullName evidence="1">Uncharacterized protein</fullName>
    </submittedName>
</protein>
<dbReference type="Proteomes" id="UP001501427">
    <property type="component" value="Unassembled WGS sequence"/>
</dbReference>
<name>A0ABN1F5Z4_9ACTN</name>
<gene>
    <name evidence="1" type="ORF">GCM10009546_51460</name>
</gene>
<proteinExistence type="predicted"/>
<reference evidence="1 2" key="1">
    <citation type="journal article" date="2019" name="Int. J. Syst. Evol. Microbiol.">
        <title>The Global Catalogue of Microorganisms (GCM) 10K type strain sequencing project: providing services to taxonomists for standard genome sequencing and annotation.</title>
        <authorList>
            <consortium name="The Broad Institute Genomics Platform"/>
            <consortium name="The Broad Institute Genome Sequencing Center for Infectious Disease"/>
            <person name="Wu L."/>
            <person name="Ma J."/>
        </authorList>
    </citation>
    <scope>NUCLEOTIDE SEQUENCE [LARGE SCALE GENOMIC DNA]</scope>
    <source>
        <strain evidence="1 2">JCM 10667</strain>
    </source>
</reference>
<comment type="caution">
    <text evidence="1">The sequence shown here is derived from an EMBL/GenBank/DDBJ whole genome shotgun (WGS) entry which is preliminary data.</text>
</comment>
<accession>A0ABN1F5Z4</accession>
<dbReference type="EMBL" id="BAAAHD010000056">
    <property type="protein sequence ID" value="GAA0582800.1"/>
    <property type="molecule type" value="Genomic_DNA"/>
</dbReference>
<evidence type="ECO:0000313" key="2">
    <source>
        <dbReference type="Proteomes" id="UP001501427"/>
    </source>
</evidence>
<organism evidence="1 2">
    <name type="scientific">Actinomadura livida</name>
    <dbReference type="NCBI Taxonomy" id="79909"/>
    <lineage>
        <taxon>Bacteria</taxon>
        <taxon>Bacillati</taxon>
        <taxon>Actinomycetota</taxon>
        <taxon>Actinomycetes</taxon>
        <taxon>Streptosporangiales</taxon>
        <taxon>Thermomonosporaceae</taxon>
        <taxon>Actinomadura</taxon>
    </lineage>
</organism>